<dbReference type="InterPro" id="IPR012675">
    <property type="entry name" value="Beta-grasp_dom_sf"/>
</dbReference>
<dbReference type="SUPFAM" id="SSF54285">
    <property type="entry name" value="MoaD/ThiS"/>
    <property type="match status" value="1"/>
</dbReference>
<dbReference type="PANTHER" id="PTHR38031">
    <property type="entry name" value="SULFUR CARRIER PROTEIN SLR0821-RELATED"/>
    <property type="match status" value="1"/>
</dbReference>
<dbReference type="Pfam" id="PF02597">
    <property type="entry name" value="ThiS"/>
    <property type="match status" value="1"/>
</dbReference>
<comment type="caution">
    <text evidence="1">The sequence shown here is derived from an EMBL/GenBank/DDBJ whole genome shotgun (WGS) entry which is preliminary data.</text>
</comment>
<keyword evidence="2" id="KW-1185">Reference proteome</keyword>
<accession>A0ABP6ZPL5</accession>
<evidence type="ECO:0000313" key="2">
    <source>
        <dbReference type="Proteomes" id="UP001501074"/>
    </source>
</evidence>
<sequence>MDTTSIGHDVPVGLPLVMQPAAGGSSTVQVRARTVGEAVDALIAQYPGLGSLLLTPEHDVRRFVNIYVDAEDVRFLKGLDTIIAAGQRITLLSAVAGG</sequence>
<dbReference type="PANTHER" id="PTHR38031:SF1">
    <property type="entry name" value="SULFUR CARRIER PROTEIN CYSO"/>
    <property type="match status" value="1"/>
</dbReference>
<dbReference type="InterPro" id="IPR052045">
    <property type="entry name" value="Sulfur_Carrier/Prot_Modifier"/>
</dbReference>
<dbReference type="Proteomes" id="UP001501074">
    <property type="component" value="Unassembled WGS sequence"/>
</dbReference>
<evidence type="ECO:0000313" key="1">
    <source>
        <dbReference type="EMBL" id="GAA3614002.1"/>
    </source>
</evidence>
<proteinExistence type="predicted"/>
<dbReference type="InterPro" id="IPR003749">
    <property type="entry name" value="ThiS/MoaD-like"/>
</dbReference>
<protein>
    <submittedName>
        <fullName evidence="1">MoaD/ThiS family protein</fullName>
    </submittedName>
</protein>
<dbReference type="RefSeq" id="WP_231487656.1">
    <property type="nucleotide sequence ID" value="NZ_BAAAZO010000005.1"/>
</dbReference>
<gene>
    <name evidence="1" type="ORF">GCM10022223_32780</name>
</gene>
<dbReference type="Gene3D" id="3.10.20.30">
    <property type="match status" value="1"/>
</dbReference>
<reference evidence="2" key="1">
    <citation type="journal article" date="2019" name="Int. J. Syst. Evol. Microbiol.">
        <title>The Global Catalogue of Microorganisms (GCM) 10K type strain sequencing project: providing services to taxonomists for standard genome sequencing and annotation.</title>
        <authorList>
            <consortium name="The Broad Institute Genomics Platform"/>
            <consortium name="The Broad Institute Genome Sequencing Center for Infectious Disease"/>
            <person name="Wu L."/>
            <person name="Ma J."/>
        </authorList>
    </citation>
    <scope>NUCLEOTIDE SEQUENCE [LARGE SCALE GENOMIC DNA]</scope>
    <source>
        <strain evidence="2">JCM 16902</strain>
    </source>
</reference>
<organism evidence="1 2">
    <name type="scientific">Kineosporia mesophila</name>
    <dbReference type="NCBI Taxonomy" id="566012"/>
    <lineage>
        <taxon>Bacteria</taxon>
        <taxon>Bacillati</taxon>
        <taxon>Actinomycetota</taxon>
        <taxon>Actinomycetes</taxon>
        <taxon>Kineosporiales</taxon>
        <taxon>Kineosporiaceae</taxon>
        <taxon>Kineosporia</taxon>
    </lineage>
</organism>
<name>A0ABP6ZPL5_9ACTN</name>
<dbReference type="EMBL" id="BAAAZO010000005">
    <property type="protein sequence ID" value="GAA3614002.1"/>
    <property type="molecule type" value="Genomic_DNA"/>
</dbReference>
<dbReference type="InterPro" id="IPR016155">
    <property type="entry name" value="Mopterin_synth/thiamin_S_b"/>
</dbReference>